<keyword evidence="4 6" id="KW-1133">Transmembrane helix</keyword>
<keyword evidence="8" id="KW-1185">Reference proteome</keyword>
<evidence type="ECO:0000256" key="4">
    <source>
        <dbReference type="ARBA" id="ARBA00022989"/>
    </source>
</evidence>
<feature type="transmembrane region" description="Helical" evidence="6">
    <location>
        <begin position="178"/>
        <end position="203"/>
    </location>
</feature>
<keyword evidence="3 6" id="KW-0812">Transmembrane</keyword>
<dbReference type="Pfam" id="PF04117">
    <property type="entry name" value="Mpv17_PMP22"/>
    <property type="match status" value="1"/>
</dbReference>
<evidence type="ECO:0000256" key="6">
    <source>
        <dbReference type="RuleBase" id="RU363053"/>
    </source>
</evidence>
<evidence type="ECO:0000313" key="8">
    <source>
        <dbReference type="Proteomes" id="UP001498771"/>
    </source>
</evidence>
<dbReference type="PANTHER" id="PTHR11266">
    <property type="entry name" value="PEROXISOMAL MEMBRANE PROTEIN 2, PXMP2 MPV17"/>
    <property type="match status" value="1"/>
</dbReference>
<dbReference type="GeneID" id="90039618"/>
<sequence length="267" mass="30283">MLGIPRLRRNIVRLLTIWRRQQHEHELLSAEKIKADEEKGHVAAASAAASDKRSSGSSVAFRVFQGAVMALFANMVGQYLVARRDRKLKKFHLQVVPIVQFVLWTIAITPVLIRWQDILDYYFPSQITCTSSVSQSRQISHASPSPSSSSLSLSVDLEKRATPSPRIVRTVKYSQKNIVIKTILSETFFAFVSNAIFLFYMAYLRDHSTTKAVAAVERDLMQVWTNSIKFWPLISYVTLGFIPVDYRIAFSSVFAAIWSVYVSMVTL</sequence>
<evidence type="ECO:0000256" key="1">
    <source>
        <dbReference type="ARBA" id="ARBA00004141"/>
    </source>
</evidence>
<feature type="transmembrane region" description="Helical" evidence="6">
    <location>
        <begin position="59"/>
        <end position="81"/>
    </location>
</feature>
<comment type="caution">
    <text evidence="7">The sequence shown here is derived from an EMBL/GenBank/DDBJ whole genome shotgun (WGS) entry which is preliminary data.</text>
</comment>
<organism evidence="7 8">
    <name type="scientific">Myxozyma melibiosi</name>
    <dbReference type="NCBI Taxonomy" id="54550"/>
    <lineage>
        <taxon>Eukaryota</taxon>
        <taxon>Fungi</taxon>
        <taxon>Dikarya</taxon>
        <taxon>Ascomycota</taxon>
        <taxon>Saccharomycotina</taxon>
        <taxon>Lipomycetes</taxon>
        <taxon>Lipomycetales</taxon>
        <taxon>Lipomycetaceae</taxon>
        <taxon>Myxozyma</taxon>
    </lineage>
</organism>
<evidence type="ECO:0000256" key="5">
    <source>
        <dbReference type="ARBA" id="ARBA00023136"/>
    </source>
</evidence>
<accession>A0ABR1F6H9</accession>
<name>A0ABR1F6H9_9ASCO</name>
<proteinExistence type="inferred from homology"/>
<protein>
    <submittedName>
        <fullName evidence="7">Uncharacterized protein</fullName>
    </submittedName>
</protein>
<evidence type="ECO:0000256" key="2">
    <source>
        <dbReference type="ARBA" id="ARBA00006824"/>
    </source>
</evidence>
<evidence type="ECO:0000256" key="3">
    <source>
        <dbReference type="ARBA" id="ARBA00022692"/>
    </source>
</evidence>
<dbReference type="RefSeq" id="XP_064768482.1">
    <property type="nucleotide sequence ID" value="XM_064914106.1"/>
</dbReference>
<dbReference type="InterPro" id="IPR007248">
    <property type="entry name" value="Mpv17_PMP22"/>
</dbReference>
<comment type="subcellular location">
    <subcellularLocation>
        <location evidence="1">Membrane</location>
        <topology evidence="1">Multi-pass membrane protein</topology>
    </subcellularLocation>
</comment>
<reference evidence="7 8" key="1">
    <citation type="submission" date="2024-03" db="EMBL/GenBank/DDBJ databases">
        <title>Genome-scale model development and genomic sequencing of the oleaginous clade Lipomyces.</title>
        <authorList>
            <consortium name="Lawrence Berkeley National Laboratory"/>
            <person name="Czajka J.J."/>
            <person name="Han Y."/>
            <person name="Kim J."/>
            <person name="Mondo S.J."/>
            <person name="Hofstad B.A."/>
            <person name="Robles A."/>
            <person name="Haridas S."/>
            <person name="Riley R."/>
            <person name="LaButti K."/>
            <person name="Pangilinan J."/>
            <person name="Andreopoulos W."/>
            <person name="Lipzen A."/>
            <person name="Yan J."/>
            <person name="Wang M."/>
            <person name="Ng V."/>
            <person name="Grigoriev I.V."/>
            <person name="Spatafora J.W."/>
            <person name="Magnuson J.K."/>
            <person name="Baker S.E."/>
            <person name="Pomraning K.R."/>
        </authorList>
    </citation>
    <scope>NUCLEOTIDE SEQUENCE [LARGE SCALE GENOMIC DNA]</scope>
    <source>
        <strain evidence="7 8">Phaff 52-87</strain>
    </source>
</reference>
<gene>
    <name evidence="7" type="ORF">BZA70DRAFT_289371</name>
</gene>
<dbReference type="EMBL" id="JBBJBU010000005">
    <property type="protein sequence ID" value="KAK7205449.1"/>
    <property type="molecule type" value="Genomic_DNA"/>
</dbReference>
<comment type="similarity">
    <text evidence="2 6">Belongs to the peroxisomal membrane protein PXMP2/4 family.</text>
</comment>
<evidence type="ECO:0000313" key="7">
    <source>
        <dbReference type="EMBL" id="KAK7205449.1"/>
    </source>
</evidence>
<dbReference type="PANTHER" id="PTHR11266:SF80">
    <property type="entry name" value="PEROXISOMAL MEMBRANE PROTEIN 2"/>
    <property type="match status" value="1"/>
</dbReference>
<keyword evidence="5 6" id="KW-0472">Membrane</keyword>
<dbReference type="Proteomes" id="UP001498771">
    <property type="component" value="Unassembled WGS sequence"/>
</dbReference>
<feature type="transmembrane region" description="Helical" evidence="6">
    <location>
        <begin position="93"/>
        <end position="113"/>
    </location>
</feature>
<feature type="transmembrane region" description="Helical" evidence="6">
    <location>
        <begin position="248"/>
        <end position="266"/>
    </location>
</feature>